<dbReference type="AlphaFoldDB" id="A0AAV4R1L4"/>
<evidence type="ECO:0000313" key="1">
    <source>
        <dbReference type="EMBL" id="GIY14267.1"/>
    </source>
</evidence>
<comment type="caution">
    <text evidence="1">The sequence shown here is derived from an EMBL/GenBank/DDBJ whole genome shotgun (WGS) entry which is preliminary data.</text>
</comment>
<accession>A0AAV4R1L4</accession>
<keyword evidence="2" id="KW-1185">Reference proteome</keyword>
<proteinExistence type="predicted"/>
<reference evidence="1 2" key="1">
    <citation type="submission" date="2021-06" db="EMBL/GenBank/DDBJ databases">
        <title>Caerostris extrusa draft genome.</title>
        <authorList>
            <person name="Kono N."/>
            <person name="Arakawa K."/>
        </authorList>
    </citation>
    <scope>NUCLEOTIDE SEQUENCE [LARGE SCALE GENOMIC DNA]</scope>
</reference>
<gene>
    <name evidence="1" type="ORF">CEXT_355971</name>
</gene>
<organism evidence="1 2">
    <name type="scientific">Caerostris extrusa</name>
    <name type="common">Bark spider</name>
    <name type="synonym">Caerostris bankana</name>
    <dbReference type="NCBI Taxonomy" id="172846"/>
    <lineage>
        <taxon>Eukaryota</taxon>
        <taxon>Metazoa</taxon>
        <taxon>Ecdysozoa</taxon>
        <taxon>Arthropoda</taxon>
        <taxon>Chelicerata</taxon>
        <taxon>Arachnida</taxon>
        <taxon>Araneae</taxon>
        <taxon>Araneomorphae</taxon>
        <taxon>Entelegynae</taxon>
        <taxon>Araneoidea</taxon>
        <taxon>Araneidae</taxon>
        <taxon>Caerostris</taxon>
    </lineage>
</organism>
<dbReference type="Proteomes" id="UP001054945">
    <property type="component" value="Unassembled WGS sequence"/>
</dbReference>
<evidence type="ECO:0000313" key="2">
    <source>
        <dbReference type="Proteomes" id="UP001054945"/>
    </source>
</evidence>
<sequence length="180" mass="20551">MHRLLEICLLAGLNENNELKHEGDIALKMEVKILKVLHFLDRKEQPIRGHRSHQLSTLGAIQAACNSPSDADNFFYGQSRSRGHFRRFTALAYYPKFTPMQINKELVTIAHNNIMGFLNLLTTSPRQTVVLILRDLQRVGRPVYAILPPPENIFRDPITNYFEFPVLSGFMGARHPTNGN</sequence>
<dbReference type="EMBL" id="BPLR01007053">
    <property type="protein sequence ID" value="GIY14267.1"/>
    <property type="molecule type" value="Genomic_DNA"/>
</dbReference>
<name>A0AAV4R1L4_CAEEX</name>
<protein>
    <submittedName>
        <fullName evidence="1">Uncharacterized protein</fullName>
    </submittedName>
</protein>